<dbReference type="Proteomes" id="UP000326837">
    <property type="component" value="Chromosome"/>
</dbReference>
<proteinExistence type="predicted"/>
<gene>
    <name evidence="2" type="ORF">PLANPX_4952</name>
</gene>
<keyword evidence="3" id="KW-1185">Reference proteome</keyword>
<protein>
    <submittedName>
        <fullName evidence="2">Uncharacterized protein</fullName>
    </submittedName>
</protein>
<name>A0A5K7XEW3_9BACT</name>
<keyword evidence="1" id="KW-0732">Signal</keyword>
<reference evidence="3" key="1">
    <citation type="submission" date="2019-10" db="EMBL/GenBank/DDBJ databases">
        <title>Lacipirellula parvula gen. nov., sp. nov., representing a lineage of planctomycetes widespread in freshwater anoxic habitats, and description of the family Lacipirellulaceae.</title>
        <authorList>
            <person name="Dedysh S.N."/>
            <person name="Kulichevskaya I.S."/>
            <person name="Beletsky A.V."/>
            <person name="Rakitin A.L."/>
            <person name="Mardanov A.V."/>
            <person name="Ivanova A.A."/>
            <person name="Saltykova V.X."/>
            <person name="Rijpstra W.I.C."/>
            <person name="Sinninghe Damste J.S."/>
            <person name="Ravin N.V."/>
        </authorList>
    </citation>
    <scope>NUCLEOTIDE SEQUENCE [LARGE SCALE GENOMIC DNA]</scope>
    <source>
        <strain evidence="3">PX69</strain>
    </source>
</reference>
<organism evidence="2 3">
    <name type="scientific">Lacipirellula parvula</name>
    <dbReference type="NCBI Taxonomy" id="2650471"/>
    <lineage>
        <taxon>Bacteria</taxon>
        <taxon>Pseudomonadati</taxon>
        <taxon>Planctomycetota</taxon>
        <taxon>Planctomycetia</taxon>
        <taxon>Pirellulales</taxon>
        <taxon>Lacipirellulaceae</taxon>
        <taxon>Lacipirellula</taxon>
    </lineage>
</organism>
<accession>A0A5K7XEW3</accession>
<evidence type="ECO:0000256" key="1">
    <source>
        <dbReference type="SAM" id="SignalP"/>
    </source>
</evidence>
<sequence>MKRMLFSLLAVAVLGVASQSAQAQWVVQPTTVWSPVVMPAPVMQPMVVQSAPVFAPMPVTTFYRAPVVTMAPVPQVVTRYRPILGGSVSRVRYGWAPVAF</sequence>
<feature type="chain" id="PRO_5025052349" evidence="1">
    <location>
        <begin position="24"/>
        <end position="100"/>
    </location>
</feature>
<evidence type="ECO:0000313" key="2">
    <source>
        <dbReference type="EMBL" id="BBO35340.1"/>
    </source>
</evidence>
<dbReference type="RefSeq" id="WP_152100739.1">
    <property type="nucleotide sequence ID" value="NZ_AP021861.1"/>
</dbReference>
<dbReference type="EMBL" id="AP021861">
    <property type="protein sequence ID" value="BBO35340.1"/>
    <property type="molecule type" value="Genomic_DNA"/>
</dbReference>
<dbReference type="KEGG" id="lpav:PLANPX_4952"/>
<feature type="signal peptide" evidence="1">
    <location>
        <begin position="1"/>
        <end position="23"/>
    </location>
</feature>
<dbReference type="AlphaFoldDB" id="A0A5K7XEW3"/>
<evidence type="ECO:0000313" key="3">
    <source>
        <dbReference type="Proteomes" id="UP000326837"/>
    </source>
</evidence>